<evidence type="ECO:0000259" key="2">
    <source>
        <dbReference type="Pfam" id="PF02517"/>
    </source>
</evidence>
<feature type="domain" description="CAAX prenyl protease 2/Lysostaphin resistance protein A-like" evidence="2">
    <location>
        <begin position="145"/>
        <end position="245"/>
    </location>
</feature>
<feature type="transmembrane region" description="Helical" evidence="1">
    <location>
        <begin position="142"/>
        <end position="159"/>
    </location>
</feature>
<feature type="transmembrane region" description="Helical" evidence="1">
    <location>
        <begin position="61"/>
        <end position="83"/>
    </location>
</feature>
<dbReference type="InterPro" id="IPR003675">
    <property type="entry name" value="Rce1/LyrA-like_dom"/>
</dbReference>
<feature type="transmembrane region" description="Helical" evidence="1">
    <location>
        <begin position="104"/>
        <end position="122"/>
    </location>
</feature>
<feature type="transmembrane region" description="Helical" evidence="1">
    <location>
        <begin position="180"/>
        <end position="199"/>
    </location>
</feature>
<feature type="transmembrane region" description="Helical" evidence="1">
    <location>
        <begin position="233"/>
        <end position="254"/>
    </location>
</feature>
<name>A0A381NC06_9ZZZZ</name>
<reference evidence="3" key="1">
    <citation type="submission" date="2018-05" db="EMBL/GenBank/DDBJ databases">
        <authorList>
            <person name="Lanie J.A."/>
            <person name="Ng W.-L."/>
            <person name="Kazmierczak K.M."/>
            <person name="Andrzejewski T.M."/>
            <person name="Davidsen T.M."/>
            <person name="Wayne K.J."/>
            <person name="Tettelin H."/>
            <person name="Glass J.I."/>
            <person name="Rusch D."/>
            <person name="Podicherti R."/>
            <person name="Tsui H.-C.T."/>
            <person name="Winkler M.E."/>
        </authorList>
    </citation>
    <scope>NUCLEOTIDE SEQUENCE</scope>
</reference>
<dbReference type="GO" id="GO:0004175">
    <property type="term" value="F:endopeptidase activity"/>
    <property type="evidence" value="ECO:0007669"/>
    <property type="project" value="UniProtKB-ARBA"/>
</dbReference>
<protein>
    <recommendedName>
        <fullName evidence="2">CAAX prenyl protease 2/Lysostaphin resistance protein A-like domain-containing protein</fullName>
    </recommendedName>
</protein>
<gene>
    <name evidence="3" type="ORF">METZ01_LOCUS3937</name>
</gene>
<keyword evidence="1" id="KW-0472">Membrane</keyword>
<dbReference type="Pfam" id="PF02517">
    <property type="entry name" value="Rce1-like"/>
    <property type="match status" value="1"/>
</dbReference>
<dbReference type="AlphaFoldDB" id="A0A381NC06"/>
<keyword evidence="1" id="KW-0812">Transmembrane</keyword>
<proteinExistence type="predicted"/>
<feature type="transmembrane region" description="Helical" evidence="1">
    <location>
        <begin position="205"/>
        <end position="226"/>
    </location>
</feature>
<accession>A0A381NC06</accession>
<organism evidence="3">
    <name type="scientific">marine metagenome</name>
    <dbReference type="NCBI Taxonomy" id="408172"/>
    <lineage>
        <taxon>unclassified sequences</taxon>
        <taxon>metagenomes</taxon>
        <taxon>ecological metagenomes</taxon>
    </lineage>
</organism>
<sequence length="256" mass="29105">MAGVLEFGKRRIQLRRHKGIVPTDRTMDVDERKRALLAIALVGFAPSLSIIYSLLLSEDEFQTQVFFIACKAWILVIPTVWYLRVERNEPSRSLPESGGLRMGAITGLGMSALILATWFTLGDSIDTSAMIAELEPTGLMDIQMYIVGVLYWIFINSLLEEYVFRWFITTKGYELLGSEAQAIVLSAVMFTLHHSLALHLFGFEWWQTALASFGLLAAAAIWSWLYMRYRSIWVCWLSHAMCDIVVFGVGYLLLFK</sequence>
<feature type="transmembrane region" description="Helical" evidence="1">
    <location>
        <begin position="35"/>
        <end position="55"/>
    </location>
</feature>
<keyword evidence="1" id="KW-1133">Transmembrane helix</keyword>
<dbReference type="GO" id="GO:0080120">
    <property type="term" value="P:CAAX-box protein maturation"/>
    <property type="evidence" value="ECO:0007669"/>
    <property type="project" value="UniProtKB-ARBA"/>
</dbReference>
<evidence type="ECO:0000313" key="3">
    <source>
        <dbReference type="EMBL" id="SUZ51083.1"/>
    </source>
</evidence>
<dbReference type="EMBL" id="UINC01000205">
    <property type="protein sequence ID" value="SUZ51083.1"/>
    <property type="molecule type" value="Genomic_DNA"/>
</dbReference>
<evidence type="ECO:0000256" key="1">
    <source>
        <dbReference type="SAM" id="Phobius"/>
    </source>
</evidence>